<dbReference type="InterPro" id="IPR050386">
    <property type="entry name" value="Glycosyl_hydrolase_5"/>
</dbReference>
<dbReference type="AlphaFoldDB" id="A0A2G5I6E5"/>
<evidence type="ECO:0000256" key="3">
    <source>
        <dbReference type="ARBA" id="ARBA00023295"/>
    </source>
</evidence>
<keyword evidence="2 5" id="KW-0378">Hydrolase</keyword>
<keyword evidence="3 5" id="KW-0326">Glycosidase</keyword>
<dbReference type="FunFam" id="3.20.20.80:FF:000100">
    <property type="entry name" value="Glycoside hydrolase superfamily"/>
    <property type="match status" value="1"/>
</dbReference>
<dbReference type="GO" id="GO:0009986">
    <property type="term" value="C:cell surface"/>
    <property type="evidence" value="ECO:0007669"/>
    <property type="project" value="TreeGrafter"/>
</dbReference>
<keyword evidence="7" id="KW-0472">Membrane</keyword>
<feature type="transmembrane region" description="Helical" evidence="7">
    <location>
        <begin position="6"/>
        <end position="28"/>
    </location>
</feature>
<proteinExistence type="inferred from homology"/>
<keyword evidence="4" id="KW-0961">Cell wall biogenesis/degradation</keyword>
<evidence type="ECO:0000256" key="7">
    <source>
        <dbReference type="SAM" id="Phobius"/>
    </source>
</evidence>
<evidence type="ECO:0000313" key="9">
    <source>
        <dbReference type="EMBL" id="PIB00396.1"/>
    </source>
</evidence>
<dbReference type="OrthoDB" id="1887033at2759"/>
<evidence type="ECO:0000256" key="6">
    <source>
        <dbReference type="SAM" id="MobiDB-lite"/>
    </source>
</evidence>
<evidence type="ECO:0000256" key="5">
    <source>
        <dbReference type="RuleBase" id="RU361153"/>
    </source>
</evidence>
<comment type="similarity">
    <text evidence="1 5">Belongs to the glycosyl hydrolase 5 (cellulase A) family.</text>
</comment>
<dbReference type="GO" id="GO:0071555">
    <property type="term" value="P:cell wall organization"/>
    <property type="evidence" value="ECO:0007669"/>
    <property type="project" value="UniProtKB-KW"/>
</dbReference>
<evidence type="ECO:0000313" key="10">
    <source>
        <dbReference type="Proteomes" id="UP000230605"/>
    </source>
</evidence>
<dbReference type="PANTHER" id="PTHR31297">
    <property type="entry name" value="GLUCAN ENDO-1,6-BETA-GLUCOSIDASE B"/>
    <property type="match status" value="1"/>
</dbReference>
<protein>
    <submittedName>
        <fullName evidence="9">Glucan 1,3-beta-glucosidase 3</fullName>
    </submittedName>
</protein>
<reference evidence="9 10" key="1">
    <citation type="submission" date="2015-10" db="EMBL/GenBank/DDBJ databases">
        <title>The cercosporin biosynthetic gene cluster was horizontally transferred to several fungal lineages and shown to be expanded in Cercospora beticola based on microsynteny with recipient genomes.</title>
        <authorList>
            <person name="De Jonge R."/>
            <person name="Ebert M.K."/>
            <person name="Suttle J.C."/>
            <person name="Jurick Ii W.M."/>
            <person name="Secor G.A."/>
            <person name="Thomma B.P."/>
            <person name="Van De Peer Y."/>
            <person name="Bolton M.D."/>
        </authorList>
    </citation>
    <scope>NUCLEOTIDE SEQUENCE [LARGE SCALE GENOMIC DNA]</scope>
    <source>
        <strain evidence="9 10">09-40</strain>
    </source>
</reference>
<evidence type="ECO:0000256" key="4">
    <source>
        <dbReference type="ARBA" id="ARBA00023316"/>
    </source>
</evidence>
<feature type="compositionally biased region" description="Low complexity" evidence="6">
    <location>
        <begin position="63"/>
        <end position="73"/>
    </location>
</feature>
<dbReference type="GO" id="GO:0009251">
    <property type="term" value="P:glucan catabolic process"/>
    <property type="evidence" value="ECO:0007669"/>
    <property type="project" value="TreeGrafter"/>
</dbReference>
<feature type="region of interest" description="Disordered" evidence="6">
    <location>
        <begin position="57"/>
        <end position="98"/>
    </location>
</feature>
<evidence type="ECO:0000256" key="2">
    <source>
        <dbReference type="ARBA" id="ARBA00022801"/>
    </source>
</evidence>
<sequence length="595" mass="67120">MTTRNIWSYALIALATFVIIVLVIQHFCSPYHLLSKTKDKMKWFFLEKAKSKLEKFTNDAGTQDQQAQQQHQQPIATHDGTSDAQQQQEASYHPLPQPTPQDIFRYRYHHGTNLGSIFIQERWLTPSMFPGNENCPGSSELAAAEANIKAFGLEGAKQKFSSHWRDFTSDADLDYLRDVAKCTTVRLPIGYFTLGPAFCKGTPFEHVAELYEGSWDAVKDLVKRLYQRGIGVLIDLHGLPGGANAQEHSGTNSGKAEFWGKKGKKNREVGTRVVCFVAKEAKGMEGVAGVQIVNESEWDAEGMYEWYEEVLREVGKMDVEVPIYVSDGWDLARALSWSQKKNVTLKGFRTNPVVVDTHLYWCFDAKDVQKSPYDIIGEAWEKLRELDGREGSVHDRGAAQLVVGEYSCVLAEEAWQKGNGATKEELVTKFGNAQSQRFQHRAGGSFFWTYKMDWMPGGEWGFKQMTDQGAILPPPSLTLAQEDALTRAANAQAQCDGRKGNIWGTHCHYWDSTHPGHYEHWRFEKGFEQGWHDALAFFSYKAQHCGLKGGDKIGMLDLWVLKRLCDSGQAGQHFAWEWEVGFRQGVGAFYEAVGV</sequence>
<comment type="caution">
    <text evidence="9">The sequence shown here is derived from an EMBL/GenBank/DDBJ whole genome shotgun (WGS) entry which is preliminary data.</text>
</comment>
<dbReference type="PANTHER" id="PTHR31297:SF43">
    <property type="entry name" value="GLUCAN 1,3-BETA-GLUCOSIDASE 3"/>
    <property type="match status" value="1"/>
</dbReference>
<keyword evidence="7" id="KW-0812">Transmembrane</keyword>
<evidence type="ECO:0000256" key="1">
    <source>
        <dbReference type="ARBA" id="ARBA00005641"/>
    </source>
</evidence>
<dbReference type="Proteomes" id="UP000230605">
    <property type="component" value="Chromosome 1"/>
</dbReference>
<organism evidence="9 10">
    <name type="scientific">Cercospora beticola</name>
    <name type="common">Sugarbeet leaf spot fungus</name>
    <dbReference type="NCBI Taxonomy" id="122368"/>
    <lineage>
        <taxon>Eukaryota</taxon>
        <taxon>Fungi</taxon>
        <taxon>Dikarya</taxon>
        <taxon>Ascomycota</taxon>
        <taxon>Pezizomycotina</taxon>
        <taxon>Dothideomycetes</taxon>
        <taxon>Dothideomycetidae</taxon>
        <taxon>Mycosphaerellales</taxon>
        <taxon>Mycosphaerellaceae</taxon>
        <taxon>Cercospora</taxon>
    </lineage>
</organism>
<accession>A0A2G5I6E5</accession>
<evidence type="ECO:0000259" key="8">
    <source>
        <dbReference type="Pfam" id="PF00150"/>
    </source>
</evidence>
<name>A0A2G5I6E5_CERBT</name>
<dbReference type="GO" id="GO:0005576">
    <property type="term" value="C:extracellular region"/>
    <property type="evidence" value="ECO:0007669"/>
    <property type="project" value="TreeGrafter"/>
</dbReference>
<dbReference type="GO" id="GO:0005737">
    <property type="term" value="C:cytoplasm"/>
    <property type="evidence" value="ECO:0007669"/>
    <property type="project" value="UniProtKB-ARBA"/>
</dbReference>
<keyword evidence="7" id="KW-1133">Transmembrane helix</keyword>
<dbReference type="GO" id="GO:0046557">
    <property type="term" value="F:glucan endo-1,6-beta-glucosidase activity"/>
    <property type="evidence" value="ECO:0007669"/>
    <property type="project" value="TreeGrafter"/>
</dbReference>
<dbReference type="EMBL" id="LKMD01000100">
    <property type="protein sequence ID" value="PIB00396.1"/>
    <property type="molecule type" value="Genomic_DNA"/>
</dbReference>
<dbReference type="Gene3D" id="3.20.20.80">
    <property type="entry name" value="Glycosidases"/>
    <property type="match status" value="1"/>
</dbReference>
<dbReference type="SUPFAM" id="SSF51445">
    <property type="entry name" value="(Trans)glycosidases"/>
    <property type="match status" value="1"/>
</dbReference>
<gene>
    <name evidence="9" type="ORF">CB0940_01598</name>
</gene>
<dbReference type="InterPro" id="IPR017853">
    <property type="entry name" value="GH"/>
</dbReference>
<dbReference type="InterPro" id="IPR001547">
    <property type="entry name" value="Glyco_hydro_5"/>
</dbReference>
<dbReference type="Pfam" id="PF00150">
    <property type="entry name" value="Cellulase"/>
    <property type="match status" value="1"/>
</dbReference>
<feature type="domain" description="Glycoside hydrolase family 5" evidence="8">
    <location>
        <begin position="158"/>
        <end position="407"/>
    </location>
</feature>